<keyword evidence="5 11" id="KW-0547">Nucleotide-binding</keyword>
<reference evidence="13 14" key="1">
    <citation type="submission" date="2020-08" db="EMBL/GenBank/DDBJ databases">
        <title>Sequencing the genomes of 1000 actinobacteria strains.</title>
        <authorList>
            <person name="Klenk H.-P."/>
        </authorList>
    </citation>
    <scope>NUCLEOTIDE SEQUENCE [LARGE SCALE GENOMIC DNA]</scope>
    <source>
        <strain evidence="13 14">DSM 45584</strain>
    </source>
</reference>
<evidence type="ECO:0000256" key="12">
    <source>
        <dbReference type="SAM" id="MobiDB-lite"/>
    </source>
</evidence>
<proteinExistence type="inferred from homology"/>
<name>A0A840QCV0_9PSEU</name>
<comment type="similarity">
    <text evidence="11">Belongs to the KdpC family.</text>
</comment>
<dbReference type="RefSeq" id="WP_184727589.1">
    <property type="nucleotide sequence ID" value="NZ_JACHIW010000001.1"/>
</dbReference>
<evidence type="ECO:0000256" key="4">
    <source>
        <dbReference type="ARBA" id="ARBA00022692"/>
    </source>
</evidence>
<evidence type="ECO:0000313" key="13">
    <source>
        <dbReference type="EMBL" id="MBB5156448.1"/>
    </source>
</evidence>
<keyword evidence="9 11" id="KW-0406">Ion transport</keyword>
<dbReference type="HAMAP" id="MF_00276">
    <property type="entry name" value="KdpC"/>
    <property type="match status" value="1"/>
</dbReference>
<dbReference type="Pfam" id="PF02669">
    <property type="entry name" value="KdpC"/>
    <property type="match status" value="2"/>
</dbReference>
<dbReference type="GO" id="GO:0005886">
    <property type="term" value="C:plasma membrane"/>
    <property type="evidence" value="ECO:0007669"/>
    <property type="project" value="UniProtKB-SubCell"/>
</dbReference>
<evidence type="ECO:0000256" key="9">
    <source>
        <dbReference type="ARBA" id="ARBA00023065"/>
    </source>
</evidence>
<keyword evidence="4 11" id="KW-0812">Transmembrane</keyword>
<dbReference type="Proteomes" id="UP000584374">
    <property type="component" value="Unassembled WGS sequence"/>
</dbReference>
<dbReference type="GO" id="GO:0005524">
    <property type="term" value="F:ATP binding"/>
    <property type="evidence" value="ECO:0007669"/>
    <property type="project" value="UniProtKB-UniRule"/>
</dbReference>
<keyword evidence="10 11" id="KW-0472">Membrane</keyword>
<evidence type="ECO:0000256" key="2">
    <source>
        <dbReference type="ARBA" id="ARBA00022475"/>
    </source>
</evidence>
<keyword evidence="8 11" id="KW-1133">Transmembrane helix</keyword>
<dbReference type="InterPro" id="IPR003820">
    <property type="entry name" value="KdpC"/>
</dbReference>
<comment type="function">
    <text evidence="11">Part of the high-affinity ATP-driven potassium transport (or Kdp) system, which catalyzes the hydrolysis of ATP coupled with the electrogenic transport of potassium into the cytoplasm. This subunit acts as a catalytic chaperone that increases the ATP-binding affinity of the ATP-hydrolyzing subunit KdpB by the formation of a transient KdpB/KdpC/ATP ternary complex.</text>
</comment>
<evidence type="ECO:0000313" key="14">
    <source>
        <dbReference type="Proteomes" id="UP000584374"/>
    </source>
</evidence>
<keyword evidence="14" id="KW-1185">Reference proteome</keyword>
<protein>
    <recommendedName>
        <fullName evidence="11">Potassium-transporting ATPase KdpC subunit</fullName>
    </recommendedName>
    <alternativeName>
        <fullName evidence="11">ATP phosphohydrolase [potassium-transporting] C chain</fullName>
    </alternativeName>
    <alternativeName>
        <fullName evidence="11">Potassium-binding and translocating subunit C</fullName>
    </alternativeName>
    <alternativeName>
        <fullName evidence="11">Potassium-translocating ATPase C chain</fullName>
    </alternativeName>
</protein>
<keyword evidence="2 11" id="KW-1003">Cell membrane</keyword>
<evidence type="ECO:0000256" key="1">
    <source>
        <dbReference type="ARBA" id="ARBA00022448"/>
    </source>
</evidence>
<evidence type="ECO:0000256" key="11">
    <source>
        <dbReference type="HAMAP-Rule" id="MF_00276"/>
    </source>
</evidence>
<feature type="region of interest" description="Disordered" evidence="12">
    <location>
        <begin position="82"/>
        <end position="101"/>
    </location>
</feature>
<keyword evidence="6 11" id="KW-0067">ATP-binding</keyword>
<evidence type="ECO:0000256" key="5">
    <source>
        <dbReference type="ARBA" id="ARBA00022741"/>
    </source>
</evidence>
<keyword evidence="1 11" id="KW-0813">Transport</keyword>
<dbReference type="AlphaFoldDB" id="A0A840QCV0"/>
<sequence>MFLPIWLRRHLAALRMLLVCTVLFGLAFPFAVLAIGQVPGLRERAEGSMVRTDAGAAGSRIIGQSFTDANGQALPRYFQSRPSAAGAGYDPTSSGASNLGPEDIVDTPAAAGVAGRQSLLTLVCSRSKAIGEREGVDGSRPYCTPSGVGAVLAVFGERPGEAPRVVSVNEVCPTVPFLTSYRGARVACAYPGEDYSAGRLVPIRGSGPAVPAVPPDAVTASGSGLDPDISPAYALLQEHRVAAARGMSLEQVHTLVMRHSTGRALGFLGEPTVNVLELNLALDRQPHA</sequence>
<dbReference type="PANTHER" id="PTHR30042:SF2">
    <property type="entry name" value="POTASSIUM-TRANSPORTING ATPASE KDPC SUBUNIT"/>
    <property type="match status" value="1"/>
</dbReference>
<comment type="subunit">
    <text evidence="11">The system is composed of three essential subunits: KdpA, KdpB and KdpC.</text>
</comment>
<keyword evidence="7 11" id="KW-0630">Potassium</keyword>
<comment type="subcellular location">
    <subcellularLocation>
        <location evidence="11">Cell membrane</location>
        <topology evidence="11">Single-pass membrane protein</topology>
    </subcellularLocation>
</comment>
<evidence type="ECO:0000256" key="3">
    <source>
        <dbReference type="ARBA" id="ARBA00022538"/>
    </source>
</evidence>
<comment type="caution">
    <text evidence="13">The sequence shown here is derived from an EMBL/GenBank/DDBJ whole genome shotgun (WGS) entry which is preliminary data.</text>
</comment>
<evidence type="ECO:0000256" key="7">
    <source>
        <dbReference type="ARBA" id="ARBA00022958"/>
    </source>
</evidence>
<gene>
    <name evidence="11" type="primary">kdpC</name>
    <name evidence="13" type="ORF">BJ970_003982</name>
</gene>
<organism evidence="13 14">
    <name type="scientific">Saccharopolyspora phatthalungensis</name>
    <dbReference type="NCBI Taxonomy" id="664693"/>
    <lineage>
        <taxon>Bacteria</taxon>
        <taxon>Bacillati</taxon>
        <taxon>Actinomycetota</taxon>
        <taxon>Actinomycetes</taxon>
        <taxon>Pseudonocardiales</taxon>
        <taxon>Pseudonocardiaceae</taxon>
        <taxon>Saccharopolyspora</taxon>
    </lineage>
</organism>
<dbReference type="EMBL" id="JACHIW010000001">
    <property type="protein sequence ID" value="MBB5156448.1"/>
    <property type="molecule type" value="Genomic_DNA"/>
</dbReference>
<evidence type="ECO:0000256" key="10">
    <source>
        <dbReference type="ARBA" id="ARBA00023136"/>
    </source>
</evidence>
<dbReference type="PANTHER" id="PTHR30042">
    <property type="entry name" value="POTASSIUM-TRANSPORTING ATPASE C CHAIN"/>
    <property type="match status" value="1"/>
</dbReference>
<dbReference type="GO" id="GO:0008556">
    <property type="term" value="F:P-type potassium transmembrane transporter activity"/>
    <property type="evidence" value="ECO:0007669"/>
    <property type="project" value="InterPro"/>
</dbReference>
<keyword evidence="3 11" id="KW-0633">Potassium transport</keyword>
<accession>A0A840QCV0</accession>
<evidence type="ECO:0000256" key="6">
    <source>
        <dbReference type="ARBA" id="ARBA00022840"/>
    </source>
</evidence>
<evidence type="ECO:0000256" key="8">
    <source>
        <dbReference type="ARBA" id="ARBA00022989"/>
    </source>
</evidence>